<dbReference type="EMBL" id="MWQY01000009">
    <property type="protein sequence ID" value="ORC35356.1"/>
    <property type="molecule type" value="Genomic_DNA"/>
</dbReference>
<dbReference type="InterPro" id="IPR029063">
    <property type="entry name" value="SAM-dependent_MTases_sf"/>
</dbReference>
<name>A0A1Y1RY67_9SPIO</name>
<evidence type="ECO:0000313" key="3">
    <source>
        <dbReference type="Proteomes" id="UP000192343"/>
    </source>
</evidence>
<dbReference type="GO" id="GO:0008757">
    <property type="term" value="F:S-adenosylmethionine-dependent methyltransferase activity"/>
    <property type="evidence" value="ECO:0007669"/>
    <property type="project" value="InterPro"/>
</dbReference>
<dbReference type="OrthoDB" id="9772751at2"/>
<accession>A0A1Y1RY67</accession>
<dbReference type="Pfam" id="PF08241">
    <property type="entry name" value="Methyltransf_11"/>
    <property type="match status" value="1"/>
</dbReference>
<dbReference type="AlphaFoldDB" id="A0A1Y1RY67"/>
<dbReference type="InterPro" id="IPR013216">
    <property type="entry name" value="Methyltransf_11"/>
</dbReference>
<dbReference type="PANTHER" id="PTHR45036:SF1">
    <property type="entry name" value="METHYLTRANSFERASE LIKE 7A"/>
    <property type="match status" value="1"/>
</dbReference>
<dbReference type="CDD" id="cd02440">
    <property type="entry name" value="AdoMet_MTases"/>
    <property type="match status" value="1"/>
</dbReference>
<dbReference type="InterPro" id="IPR052356">
    <property type="entry name" value="Thiol_S-MT"/>
</dbReference>
<feature type="domain" description="Methyltransferase type 11" evidence="1">
    <location>
        <begin position="53"/>
        <end position="145"/>
    </location>
</feature>
<comment type="caution">
    <text evidence="2">The sequence shown here is derived from an EMBL/GenBank/DDBJ whole genome shotgun (WGS) entry which is preliminary data.</text>
</comment>
<dbReference type="RefSeq" id="WP_083050283.1">
    <property type="nucleotide sequence ID" value="NZ_MWQY01000009.1"/>
</dbReference>
<proteinExistence type="predicted"/>
<evidence type="ECO:0000259" key="1">
    <source>
        <dbReference type="Pfam" id="PF08241"/>
    </source>
</evidence>
<dbReference type="Proteomes" id="UP000192343">
    <property type="component" value="Unassembled WGS sequence"/>
</dbReference>
<keyword evidence="3" id="KW-1185">Reference proteome</keyword>
<protein>
    <recommendedName>
        <fullName evidence="1">Methyltransferase type 11 domain-containing protein</fullName>
    </recommendedName>
</protein>
<reference evidence="2 3" key="1">
    <citation type="submission" date="2017-03" db="EMBL/GenBank/DDBJ databases">
        <title>Draft Genome sequence of Marispirochaeta sp. strain JC444.</title>
        <authorList>
            <person name="Shivani Y."/>
            <person name="Subhash Y."/>
            <person name="Sasikala C."/>
            <person name="Ramana C."/>
        </authorList>
    </citation>
    <scope>NUCLEOTIDE SEQUENCE [LARGE SCALE GENOMIC DNA]</scope>
    <source>
        <strain evidence="2 3">JC444</strain>
    </source>
</reference>
<evidence type="ECO:0000313" key="2">
    <source>
        <dbReference type="EMBL" id="ORC35356.1"/>
    </source>
</evidence>
<sequence>MKDTDTGSRVPSSPGSNRLLSSRLYDLFMVPLEAAGIARLRRRIIPRAEGDVLETGAGTGANLKYYNQAQLSSLILSDHKPGRLLLRRAFRYKAEVVEADVSRLPFEDKTFDTVVFTLLFCSVEDPAAGLAEIQRVLKPGGRILFLEHVLGCSPLTRAVQHSLTPFWRRISGNCHLNRETFDLIAGSGFVIEERMTEAGCVLSAGIGRR</sequence>
<dbReference type="SUPFAM" id="SSF53335">
    <property type="entry name" value="S-adenosyl-L-methionine-dependent methyltransferases"/>
    <property type="match status" value="1"/>
</dbReference>
<dbReference type="PANTHER" id="PTHR45036">
    <property type="entry name" value="METHYLTRANSFERASE LIKE 7B"/>
    <property type="match status" value="1"/>
</dbReference>
<dbReference type="STRING" id="1963862.B4O97_09280"/>
<dbReference type="Gene3D" id="3.40.50.150">
    <property type="entry name" value="Vaccinia Virus protein VP39"/>
    <property type="match status" value="1"/>
</dbReference>
<organism evidence="2 3">
    <name type="scientific">Marispirochaeta aestuarii</name>
    <dbReference type="NCBI Taxonomy" id="1963862"/>
    <lineage>
        <taxon>Bacteria</taxon>
        <taxon>Pseudomonadati</taxon>
        <taxon>Spirochaetota</taxon>
        <taxon>Spirochaetia</taxon>
        <taxon>Spirochaetales</taxon>
        <taxon>Spirochaetaceae</taxon>
        <taxon>Marispirochaeta</taxon>
    </lineage>
</organism>
<gene>
    <name evidence="2" type="ORF">B4O97_09280</name>
</gene>